<dbReference type="AlphaFoldDB" id="A0A0N4X7Z1"/>
<evidence type="ECO:0000313" key="1">
    <source>
        <dbReference type="EMBL" id="VDO84118.1"/>
    </source>
</evidence>
<protein>
    <submittedName>
        <fullName evidence="3">NR LBD domain-containing protein</fullName>
    </submittedName>
</protein>
<name>A0A0N4X7Z1_HAEPC</name>
<reference evidence="3" key="1">
    <citation type="submission" date="2017-02" db="UniProtKB">
        <authorList>
            <consortium name="WormBaseParasite"/>
        </authorList>
    </citation>
    <scope>IDENTIFICATION</scope>
</reference>
<reference evidence="1 2" key="2">
    <citation type="submission" date="2018-11" db="EMBL/GenBank/DDBJ databases">
        <authorList>
            <consortium name="Pathogen Informatics"/>
        </authorList>
    </citation>
    <scope>NUCLEOTIDE SEQUENCE [LARGE SCALE GENOMIC DNA]</scope>
    <source>
        <strain evidence="1 2">MHpl1</strain>
    </source>
</reference>
<organism evidence="3">
    <name type="scientific">Haemonchus placei</name>
    <name type="common">Barber's pole worm</name>
    <dbReference type="NCBI Taxonomy" id="6290"/>
    <lineage>
        <taxon>Eukaryota</taxon>
        <taxon>Metazoa</taxon>
        <taxon>Ecdysozoa</taxon>
        <taxon>Nematoda</taxon>
        <taxon>Chromadorea</taxon>
        <taxon>Rhabditida</taxon>
        <taxon>Rhabditina</taxon>
        <taxon>Rhabditomorpha</taxon>
        <taxon>Strongyloidea</taxon>
        <taxon>Trichostrongylidae</taxon>
        <taxon>Haemonchus</taxon>
    </lineage>
</organism>
<evidence type="ECO:0000313" key="3">
    <source>
        <dbReference type="WBParaSite" id="HPLM_0002048301-mRNA-1"/>
    </source>
</evidence>
<accession>A0A0N4X7Z1</accession>
<sequence length="91" mass="10291">MVWNLQTLPLKLETPVPSDIAISRSQTPKNIEQVRNLLYCYSKENKNGLKASVLNSLPFLPVSACHTLFPYGYKMFIAILLIDCYGGNTER</sequence>
<proteinExistence type="predicted"/>
<evidence type="ECO:0000313" key="2">
    <source>
        <dbReference type="Proteomes" id="UP000268014"/>
    </source>
</evidence>
<dbReference type="STRING" id="6290.A0A0N4X7Z1"/>
<keyword evidence="2" id="KW-1185">Reference proteome</keyword>
<dbReference type="Proteomes" id="UP000268014">
    <property type="component" value="Unassembled WGS sequence"/>
</dbReference>
<dbReference type="EMBL" id="UZAF01022260">
    <property type="protein sequence ID" value="VDO84118.1"/>
    <property type="molecule type" value="Genomic_DNA"/>
</dbReference>
<dbReference type="OrthoDB" id="10603306at2759"/>
<gene>
    <name evidence="1" type="ORF">HPLM_LOCUS20475</name>
</gene>
<dbReference type="WBParaSite" id="HPLM_0002048301-mRNA-1">
    <property type="protein sequence ID" value="HPLM_0002048301-mRNA-1"/>
    <property type="gene ID" value="HPLM_0002048301"/>
</dbReference>